<keyword evidence="1" id="KW-0472">Membrane</keyword>
<feature type="transmembrane region" description="Helical" evidence="1">
    <location>
        <begin position="6"/>
        <end position="39"/>
    </location>
</feature>
<keyword evidence="1" id="KW-1133">Transmembrane helix</keyword>
<proteinExistence type="predicted"/>
<reference evidence="2" key="1">
    <citation type="submission" date="2014-11" db="EMBL/GenBank/DDBJ databases">
        <authorList>
            <person name="Amaro Gonzalez C."/>
        </authorList>
    </citation>
    <scope>NUCLEOTIDE SEQUENCE</scope>
</reference>
<dbReference type="EMBL" id="GBXM01030089">
    <property type="protein sequence ID" value="JAH78488.1"/>
    <property type="molecule type" value="Transcribed_RNA"/>
</dbReference>
<evidence type="ECO:0000313" key="2">
    <source>
        <dbReference type="EMBL" id="JAH78488.1"/>
    </source>
</evidence>
<keyword evidence="1" id="KW-0812">Transmembrane</keyword>
<evidence type="ECO:0000256" key="1">
    <source>
        <dbReference type="SAM" id="Phobius"/>
    </source>
</evidence>
<organism evidence="2">
    <name type="scientific">Anguilla anguilla</name>
    <name type="common">European freshwater eel</name>
    <name type="synonym">Muraena anguilla</name>
    <dbReference type="NCBI Taxonomy" id="7936"/>
    <lineage>
        <taxon>Eukaryota</taxon>
        <taxon>Metazoa</taxon>
        <taxon>Chordata</taxon>
        <taxon>Craniata</taxon>
        <taxon>Vertebrata</taxon>
        <taxon>Euteleostomi</taxon>
        <taxon>Actinopterygii</taxon>
        <taxon>Neopterygii</taxon>
        <taxon>Teleostei</taxon>
        <taxon>Anguilliformes</taxon>
        <taxon>Anguillidae</taxon>
        <taxon>Anguilla</taxon>
    </lineage>
</organism>
<name>A0A0E9VMM2_ANGAN</name>
<dbReference type="AlphaFoldDB" id="A0A0E9VMM2"/>
<reference evidence="2" key="2">
    <citation type="journal article" date="2015" name="Fish Shellfish Immunol.">
        <title>Early steps in the European eel (Anguilla anguilla)-Vibrio vulnificus interaction in the gills: Role of the RtxA13 toxin.</title>
        <authorList>
            <person name="Callol A."/>
            <person name="Pajuelo D."/>
            <person name="Ebbesson L."/>
            <person name="Teles M."/>
            <person name="MacKenzie S."/>
            <person name="Amaro C."/>
        </authorList>
    </citation>
    <scope>NUCLEOTIDE SEQUENCE</scope>
</reference>
<protein>
    <submittedName>
        <fullName evidence="2">Uncharacterized protein</fullName>
    </submittedName>
</protein>
<accession>A0A0E9VMM2</accession>
<sequence>MLLNWVVLGWCCWFGVVLLGGSGVMMLVLGGVVLGCWCWGMGGVGMVVLGFCLDGDVGHGWWC</sequence>